<organism evidence="4 5">
    <name type="scientific">Callipepla squamata</name>
    <name type="common">Scaled quail</name>
    <dbReference type="NCBI Taxonomy" id="9009"/>
    <lineage>
        <taxon>Eukaryota</taxon>
        <taxon>Metazoa</taxon>
        <taxon>Chordata</taxon>
        <taxon>Craniata</taxon>
        <taxon>Vertebrata</taxon>
        <taxon>Euteleostomi</taxon>
        <taxon>Archelosauria</taxon>
        <taxon>Archosauria</taxon>
        <taxon>Dinosauria</taxon>
        <taxon>Saurischia</taxon>
        <taxon>Theropoda</taxon>
        <taxon>Coelurosauria</taxon>
        <taxon>Aves</taxon>
        <taxon>Neognathae</taxon>
        <taxon>Galloanserae</taxon>
        <taxon>Galliformes</taxon>
        <taxon>Odontophoridae</taxon>
        <taxon>Callipepla</taxon>
    </lineage>
</organism>
<proteinExistence type="predicted"/>
<dbReference type="GO" id="GO:0031625">
    <property type="term" value="F:ubiquitin protein ligase binding"/>
    <property type="evidence" value="ECO:0007669"/>
    <property type="project" value="TreeGrafter"/>
</dbReference>
<evidence type="ECO:0000313" key="5">
    <source>
        <dbReference type="Proteomes" id="UP000198323"/>
    </source>
</evidence>
<protein>
    <recommendedName>
        <fullName evidence="3">Coiled-coil domain-containing protein</fullName>
    </recommendedName>
</protein>
<dbReference type="InterPro" id="IPR039303">
    <property type="entry name" value="CCDC50"/>
</dbReference>
<comment type="caution">
    <text evidence="4">The sequence shown here is derived from an EMBL/GenBank/DDBJ whole genome shotgun (WGS) entry which is preliminary data.</text>
</comment>
<dbReference type="Proteomes" id="UP000198323">
    <property type="component" value="Unassembled WGS sequence"/>
</dbReference>
<feature type="compositionally biased region" description="Basic and acidic residues" evidence="2">
    <location>
        <begin position="75"/>
        <end position="94"/>
    </location>
</feature>
<dbReference type="InterPro" id="IPR029311">
    <property type="entry name" value="CCDC50_N"/>
</dbReference>
<dbReference type="PANTHER" id="PTHR22115">
    <property type="entry name" value="C3ORF6 PROTEIN-RELATED"/>
    <property type="match status" value="1"/>
</dbReference>
<dbReference type="AlphaFoldDB" id="A0A226N6P3"/>
<keyword evidence="1" id="KW-0175">Coiled coil</keyword>
<sequence>MKLLSHALSFGRECFGTYFLNVINVKYKESWFWERQDSEIAQEIQVKLVFEAEQRRRQEEKDEDIARLLQQKELQEEKRRKKHYPESQGHKGYEDSYYSENGGEFQPEKGI</sequence>
<name>A0A226N6P3_CALSU</name>
<evidence type="ECO:0000256" key="2">
    <source>
        <dbReference type="SAM" id="MobiDB-lite"/>
    </source>
</evidence>
<accession>A0A226N6P3</accession>
<dbReference type="PANTHER" id="PTHR22115:SF1">
    <property type="entry name" value="COILED-COIL DOMAIN-CONTAINING PROTEIN 50"/>
    <property type="match status" value="1"/>
</dbReference>
<gene>
    <name evidence="4" type="ORF">ASZ78_006392</name>
</gene>
<dbReference type="OrthoDB" id="9994767at2759"/>
<dbReference type="Pfam" id="PF15295">
    <property type="entry name" value="CCDC50_N"/>
    <property type="match status" value="1"/>
</dbReference>
<feature type="domain" description="Coiled-coil" evidence="3">
    <location>
        <begin position="33"/>
        <end position="81"/>
    </location>
</feature>
<evidence type="ECO:0000259" key="3">
    <source>
        <dbReference type="Pfam" id="PF15295"/>
    </source>
</evidence>
<feature type="region of interest" description="Disordered" evidence="2">
    <location>
        <begin position="75"/>
        <end position="111"/>
    </location>
</feature>
<dbReference type="GO" id="GO:0005737">
    <property type="term" value="C:cytoplasm"/>
    <property type="evidence" value="ECO:0007669"/>
    <property type="project" value="TreeGrafter"/>
</dbReference>
<evidence type="ECO:0000313" key="4">
    <source>
        <dbReference type="EMBL" id="OXB62990.1"/>
    </source>
</evidence>
<evidence type="ECO:0000256" key="1">
    <source>
        <dbReference type="ARBA" id="ARBA00023054"/>
    </source>
</evidence>
<dbReference type="EMBL" id="MCFN01000188">
    <property type="protein sequence ID" value="OXB62990.1"/>
    <property type="molecule type" value="Genomic_DNA"/>
</dbReference>
<reference evidence="4 5" key="1">
    <citation type="submission" date="2016-07" db="EMBL/GenBank/DDBJ databases">
        <title>Disparate Historic Effective Population Sizes Predicted by Modern Levels of Genome Diversity for the Scaled Quail (Callipepla squamata) and the Northern Bobwhite (Colinus virginianus): Inferences from First and Second Generation Draft Genome Assemblies for Sympatric New World Quail.</title>
        <authorList>
            <person name="Oldeschulte D.L."/>
            <person name="Halley Y.A."/>
            <person name="Bhattarai E.K."/>
            <person name="Brashear W.A."/>
            <person name="Hill J."/>
            <person name="Metz R.P."/>
            <person name="Johnson C.D."/>
            <person name="Rollins D."/>
            <person name="Peterson M.J."/>
            <person name="Bickhart D.M."/>
            <person name="Decker J.E."/>
            <person name="Seabury C.M."/>
        </authorList>
    </citation>
    <scope>NUCLEOTIDE SEQUENCE [LARGE SCALE GENOMIC DNA]</scope>
    <source>
        <strain evidence="4 5">Texas</strain>
        <tissue evidence="4">Leg muscle</tissue>
    </source>
</reference>
<keyword evidence="5" id="KW-1185">Reference proteome</keyword>